<protein>
    <submittedName>
        <fullName evidence="2">Tetratricopeptide repeat protein</fullName>
    </submittedName>
</protein>
<dbReference type="SUPFAM" id="SSF48452">
    <property type="entry name" value="TPR-like"/>
    <property type="match status" value="1"/>
</dbReference>
<dbReference type="RefSeq" id="WP_137341083.1">
    <property type="nucleotide sequence ID" value="NZ_SZVO01000007.1"/>
</dbReference>
<proteinExistence type="predicted"/>
<reference evidence="2 3" key="1">
    <citation type="submission" date="2019-05" db="EMBL/GenBank/DDBJ databases">
        <title>Dyadobacter AR-3-8 sp. nov., isolated from arctic soil.</title>
        <authorList>
            <person name="Chaudhary D.K."/>
        </authorList>
    </citation>
    <scope>NUCLEOTIDE SEQUENCE [LARGE SCALE GENOMIC DNA]</scope>
    <source>
        <strain evidence="2 3">AR-3-8</strain>
    </source>
</reference>
<organism evidence="2 3">
    <name type="scientific">Dyadobacter frigoris</name>
    <dbReference type="NCBI Taxonomy" id="2576211"/>
    <lineage>
        <taxon>Bacteria</taxon>
        <taxon>Pseudomonadati</taxon>
        <taxon>Bacteroidota</taxon>
        <taxon>Cytophagia</taxon>
        <taxon>Cytophagales</taxon>
        <taxon>Spirosomataceae</taxon>
        <taxon>Dyadobacter</taxon>
    </lineage>
</organism>
<dbReference type="AlphaFoldDB" id="A0A4V6BKK7"/>
<feature type="transmembrane region" description="Helical" evidence="1">
    <location>
        <begin position="76"/>
        <end position="96"/>
    </location>
</feature>
<evidence type="ECO:0000313" key="2">
    <source>
        <dbReference type="EMBL" id="TKT91223.1"/>
    </source>
</evidence>
<accession>A0A4V6BKK7</accession>
<dbReference type="InterPro" id="IPR011990">
    <property type="entry name" value="TPR-like_helical_dom_sf"/>
</dbReference>
<keyword evidence="3" id="KW-1185">Reference proteome</keyword>
<dbReference type="OrthoDB" id="663481at2"/>
<evidence type="ECO:0000256" key="1">
    <source>
        <dbReference type="SAM" id="Phobius"/>
    </source>
</evidence>
<dbReference type="EMBL" id="SZVO01000007">
    <property type="protein sequence ID" value="TKT91223.1"/>
    <property type="molecule type" value="Genomic_DNA"/>
</dbReference>
<evidence type="ECO:0000313" key="3">
    <source>
        <dbReference type="Proteomes" id="UP000304900"/>
    </source>
</evidence>
<sequence length="240" mass="27818">MEQRIEDYFERQLSDEERMRFDEELRTNPELADSVAFYLLVKQNAKEDGQEKLLAERHTEWQKLSQNPSRTITRQLIYYTAAAIVLIAFGLSWFFLNSGIKEREQLADVYVKENFSTLSVHMDGKADSLQQAINEYNKGDYRKTSFIIQSILKRDPENAEVQKIAGIVSLKLKDYDGAITYFHQLGDQKNLFSNPGKFYEAIAHLQRGLPLDKKEADDLLNEVIDSNLEGKEEAVKWVNK</sequence>
<comment type="caution">
    <text evidence="2">The sequence shown here is derived from an EMBL/GenBank/DDBJ whole genome shotgun (WGS) entry which is preliminary data.</text>
</comment>
<gene>
    <name evidence="2" type="ORF">FDK13_16380</name>
</gene>
<dbReference type="Gene3D" id="1.25.40.10">
    <property type="entry name" value="Tetratricopeptide repeat domain"/>
    <property type="match status" value="1"/>
</dbReference>
<keyword evidence="1" id="KW-0472">Membrane</keyword>
<dbReference type="Proteomes" id="UP000304900">
    <property type="component" value="Unassembled WGS sequence"/>
</dbReference>
<keyword evidence="1" id="KW-1133">Transmembrane helix</keyword>
<name>A0A4V6BKK7_9BACT</name>
<keyword evidence="1" id="KW-0812">Transmembrane</keyword>